<proteinExistence type="predicted"/>
<protein>
    <submittedName>
        <fullName evidence="1">Uncharacterized protein</fullName>
    </submittedName>
</protein>
<gene>
    <name evidence="1" type="ORF">bsdcttw_29720</name>
</gene>
<dbReference type="AlphaFoldDB" id="A0A7I8DRP7"/>
<dbReference type="KEGG" id="acht:bsdcttw_29720"/>
<organism evidence="1 2">
    <name type="scientific">Anaerocolumna chitinilytica</name>
    <dbReference type="NCBI Taxonomy" id="1727145"/>
    <lineage>
        <taxon>Bacteria</taxon>
        <taxon>Bacillati</taxon>
        <taxon>Bacillota</taxon>
        <taxon>Clostridia</taxon>
        <taxon>Lachnospirales</taxon>
        <taxon>Lachnospiraceae</taxon>
        <taxon>Anaerocolumna</taxon>
    </lineage>
</organism>
<reference evidence="1 2" key="1">
    <citation type="submission" date="2020-08" db="EMBL/GenBank/DDBJ databases">
        <title>Draft genome sequencing of an Anaerocolumna strain isolated from anoxic soil subjected to BSD treatment.</title>
        <authorList>
            <person name="Uek A."/>
            <person name="Tonouchi A."/>
        </authorList>
    </citation>
    <scope>NUCLEOTIDE SEQUENCE [LARGE SCALE GENOMIC DNA]</scope>
    <source>
        <strain evidence="1 2">CTTW</strain>
    </source>
</reference>
<name>A0A7I8DRP7_9FIRM</name>
<evidence type="ECO:0000313" key="2">
    <source>
        <dbReference type="Proteomes" id="UP000515703"/>
    </source>
</evidence>
<dbReference type="Proteomes" id="UP000515703">
    <property type="component" value="Chromosome"/>
</dbReference>
<evidence type="ECO:0000313" key="1">
    <source>
        <dbReference type="EMBL" id="BCJ99931.1"/>
    </source>
</evidence>
<reference evidence="1 2" key="2">
    <citation type="submission" date="2020-08" db="EMBL/GenBank/DDBJ databases">
        <authorList>
            <person name="Ueki A."/>
            <person name="Tonouchi A."/>
        </authorList>
    </citation>
    <scope>NUCLEOTIDE SEQUENCE [LARGE SCALE GENOMIC DNA]</scope>
    <source>
        <strain evidence="1 2">CTTW</strain>
    </source>
</reference>
<dbReference type="EMBL" id="AP023368">
    <property type="protein sequence ID" value="BCJ99931.1"/>
    <property type="molecule type" value="Genomic_DNA"/>
</dbReference>
<keyword evidence="2" id="KW-1185">Reference proteome</keyword>
<accession>A0A7I8DRP7</accession>
<sequence>MAKWMRNWVTLSMISGTKKQITAEMAITQKHNIPVMATGNWTFPVTELGSLSLKSLRNIKIL</sequence>